<proteinExistence type="predicted"/>
<dbReference type="GO" id="GO:0003677">
    <property type="term" value="F:DNA binding"/>
    <property type="evidence" value="ECO:0007669"/>
    <property type="project" value="UniProtKB-KW"/>
</dbReference>
<keyword evidence="4" id="KW-1185">Reference proteome</keyword>
<evidence type="ECO:0000259" key="2">
    <source>
        <dbReference type="Pfam" id="PF07282"/>
    </source>
</evidence>
<dbReference type="KEGG" id="aman:B6F84_13295"/>
<gene>
    <name evidence="3" type="ORF">B6F84_13295</name>
</gene>
<dbReference type="InterPro" id="IPR010095">
    <property type="entry name" value="Cas12f1-like_TNB"/>
</dbReference>
<feature type="domain" description="Cas12f1-like TNB" evidence="2">
    <location>
        <begin position="18"/>
        <end position="83"/>
    </location>
</feature>
<dbReference type="Proteomes" id="UP000193404">
    <property type="component" value="Chromosome"/>
</dbReference>
<evidence type="ECO:0000313" key="3">
    <source>
        <dbReference type="EMBL" id="ARM76899.1"/>
    </source>
</evidence>
<evidence type="ECO:0000256" key="1">
    <source>
        <dbReference type="ARBA" id="ARBA00023125"/>
    </source>
</evidence>
<sequence length="144" mass="16455">MVLDSFGRLRKHILYSKFSSFLHQLFYKAVRAGRKVVEVDPAYTSQTCSRCGYRVKLSLSVRIFHCPNCGLVIDRDYNASLNVLRDGVGTAFLPVEGKPLLYVTFHEVVYSKFPLRSRKSSPEVGMLRRKGEVVHKSLIPVYLE</sequence>
<name>A0A1W6K300_9CREN</name>
<dbReference type="RefSeq" id="WP_420807160.1">
    <property type="nucleotide sequence ID" value="NZ_CP020477.1"/>
</dbReference>
<evidence type="ECO:0000313" key="4">
    <source>
        <dbReference type="Proteomes" id="UP000193404"/>
    </source>
</evidence>
<dbReference type="EMBL" id="CP020477">
    <property type="protein sequence ID" value="ARM76899.1"/>
    <property type="molecule type" value="Genomic_DNA"/>
</dbReference>
<organism evidence="3 4">
    <name type="scientific">Acidianus manzaensis</name>
    <dbReference type="NCBI Taxonomy" id="282676"/>
    <lineage>
        <taxon>Archaea</taxon>
        <taxon>Thermoproteota</taxon>
        <taxon>Thermoprotei</taxon>
        <taxon>Sulfolobales</taxon>
        <taxon>Sulfolobaceae</taxon>
        <taxon>Acidianus</taxon>
    </lineage>
</organism>
<dbReference type="Pfam" id="PF07282">
    <property type="entry name" value="Cas12f1-like_TNB"/>
    <property type="match status" value="1"/>
</dbReference>
<dbReference type="AlphaFoldDB" id="A0A1W6K300"/>
<protein>
    <recommendedName>
        <fullName evidence="2">Cas12f1-like TNB domain-containing protein</fullName>
    </recommendedName>
</protein>
<accession>A0A1W6K300</accession>
<reference evidence="3 4" key="1">
    <citation type="submission" date="2017-03" db="EMBL/GenBank/DDBJ databases">
        <title>Sulfur activation and transportation mechanism of thermophilic Archaea Acidianus manzaensis YN-25.</title>
        <authorList>
            <person name="Ma Y."/>
            <person name="Yang Y."/>
            <person name="Xia J."/>
        </authorList>
    </citation>
    <scope>NUCLEOTIDE SEQUENCE [LARGE SCALE GENOMIC DNA]</scope>
    <source>
        <strain evidence="3 4">YN-25</strain>
    </source>
</reference>
<keyword evidence="1" id="KW-0238">DNA-binding</keyword>
<dbReference type="GeneID" id="41591915"/>
<dbReference type="STRING" id="282676.B6F84_13295"/>